<keyword evidence="1" id="KW-0732">Signal</keyword>
<name>A0A974DWI8_XENLA</name>
<feature type="signal peptide" evidence="1">
    <location>
        <begin position="1"/>
        <end position="23"/>
    </location>
</feature>
<accession>A0A974DWI8</accession>
<protein>
    <submittedName>
        <fullName evidence="2">Uncharacterized protein</fullName>
    </submittedName>
</protein>
<gene>
    <name evidence="2" type="ORF">XELAEV_18011035mg</name>
</gene>
<reference evidence="3" key="1">
    <citation type="journal article" date="2016" name="Nature">
        <title>Genome evolution in the allotetraploid frog Xenopus laevis.</title>
        <authorList>
            <person name="Session A.M."/>
            <person name="Uno Y."/>
            <person name="Kwon T."/>
            <person name="Chapman J.A."/>
            <person name="Toyoda A."/>
            <person name="Takahashi S."/>
            <person name="Fukui A."/>
            <person name="Hikosaka A."/>
            <person name="Suzuki A."/>
            <person name="Kondo M."/>
            <person name="van Heeringen S.J."/>
            <person name="Quigley I."/>
            <person name="Heinz S."/>
            <person name="Ogino H."/>
            <person name="Ochi H."/>
            <person name="Hellsten U."/>
            <person name="Lyons J.B."/>
            <person name="Simakov O."/>
            <person name="Putnam N."/>
            <person name="Stites J."/>
            <person name="Kuroki Y."/>
            <person name="Tanaka T."/>
            <person name="Michiue T."/>
            <person name="Watanabe M."/>
            <person name="Bogdanovic O."/>
            <person name="Lister R."/>
            <person name="Georgiou G."/>
            <person name="Paranjpe S.S."/>
            <person name="van Kruijsbergen I."/>
            <person name="Shu S."/>
            <person name="Carlson J."/>
            <person name="Kinoshita T."/>
            <person name="Ohta Y."/>
            <person name="Mawaribuchi S."/>
            <person name="Jenkins J."/>
            <person name="Grimwood J."/>
            <person name="Schmutz J."/>
            <person name="Mitros T."/>
            <person name="Mozaffari S.V."/>
            <person name="Suzuki Y."/>
            <person name="Haramoto Y."/>
            <person name="Yamamoto T.S."/>
            <person name="Takagi C."/>
            <person name="Heald R."/>
            <person name="Miller K."/>
            <person name="Haudenschild C."/>
            <person name="Kitzman J."/>
            <person name="Nakayama T."/>
            <person name="Izutsu Y."/>
            <person name="Robert J."/>
            <person name="Fortriede J."/>
            <person name="Burns K."/>
            <person name="Lotay V."/>
            <person name="Karimi K."/>
            <person name="Yasuoka Y."/>
            <person name="Dichmann D.S."/>
            <person name="Flajnik M.F."/>
            <person name="Houston D.W."/>
            <person name="Shendure J."/>
            <person name="DuPasquier L."/>
            <person name="Vize P.D."/>
            <person name="Zorn A.M."/>
            <person name="Ito M."/>
            <person name="Marcotte E.M."/>
            <person name="Wallingford J.B."/>
            <person name="Ito Y."/>
            <person name="Asashima M."/>
            <person name="Ueno N."/>
            <person name="Matsuda Y."/>
            <person name="Veenstra G.J."/>
            <person name="Fujiyama A."/>
            <person name="Harland R.M."/>
            <person name="Taira M."/>
            <person name="Rokhsar D.S."/>
        </authorList>
    </citation>
    <scope>NUCLEOTIDE SEQUENCE [LARGE SCALE GENOMIC DNA]</scope>
    <source>
        <strain evidence="3">J</strain>
    </source>
</reference>
<proteinExistence type="predicted"/>
<dbReference type="AlphaFoldDB" id="A0A974DWI8"/>
<evidence type="ECO:0000313" key="3">
    <source>
        <dbReference type="Proteomes" id="UP000694892"/>
    </source>
</evidence>
<sequence>MAARSRHSLFSVLLGLVLGILLASRVILPRVAELQRASWRRAGACAGGGGVRWAGCELRVTSCIKG</sequence>
<dbReference type="Proteomes" id="UP000694892">
    <property type="component" value="Chromosome 1S"/>
</dbReference>
<evidence type="ECO:0000313" key="2">
    <source>
        <dbReference type="EMBL" id="OCT98800.1"/>
    </source>
</evidence>
<evidence type="ECO:0000256" key="1">
    <source>
        <dbReference type="SAM" id="SignalP"/>
    </source>
</evidence>
<dbReference type="EMBL" id="CM004467">
    <property type="protein sequence ID" value="OCT98800.1"/>
    <property type="molecule type" value="Genomic_DNA"/>
</dbReference>
<feature type="chain" id="PRO_5036755714" evidence="1">
    <location>
        <begin position="24"/>
        <end position="66"/>
    </location>
</feature>
<organism evidence="2 3">
    <name type="scientific">Xenopus laevis</name>
    <name type="common">African clawed frog</name>
    <dbReference type="NCBI Taxonomy" id="8355"/>
    <lineage>
        <taxon>Eukaryota</taxon>
        <taxon>Metazoa</taxon>
        <taxon>Chordata</taxon>
        <taxon>Craniata</taxon>
        <taxon>Vertebrata</taxon>
        <taxon>Euteleostomi</taxon>
        <taxon>Amphibia</taxon>
        <taxon>Batrachia</taxon>
        <taxon>Anura</taxon>
        <taxon>Pipoidea</taxon>
        <taxon>Pipidae</taxon>
        <taxon>Xenopodinae</taxon>
        <taxon>Xenopus</taxon>
        <taxon>Xenopus</taxon>
    </lineage>
</organism>